<dbReference type="RefSeq" id="XP_067064722.1">
    <property type="nucleotide sequence ID" value="XM_067206913.1"/>
</dbReference>
<proteinExistence type="predicted"/>
<feature type="compositionally biased region" description="Polar residues" evidence="1">
    <location>
        <begin position="184"/>
        <end position="202"/>
    </location>
</feature>
<comment type="caution">
    <text evidence="2">The sequence shown here is derived from an EMBL/GenBank/DDBJ whole genome shotgun (WGS) entry which is preliminary data.</text>
</comment>
<dbReference type="GeneID" id="92360847"/>
<feature type="region of interest" description="Disordered" evidence="1">
    <location>
        <begin position="1750"/>
        <end position="1786"/>
    </location>
</feature>
<organism evidence="2 3">
    <name type="scientific">Leishmania orientalis</name>
    <dbReference type="NCBI Taxonomy" id="2249476"/>
    <lineage>
        <taxon>Eukaryota</taxon>
        <taxon>Discoba</taxon>
        <taxon>Euglenozoa</taxon>
        <taxon>Kinetoplastea</taxon>
        <taxon>Metakinetoplastina</taxon>
        <taxon>Trypanosomatida</taxon>
        <taxon>Trypanosomatidae</taxon>
        <taxon>Leishmaniinae</taxon>
        <taxon>Leishmania</taxon>
    </lineage>
</organism>
<feature type="region of interest" description="Disordered" evidence="1">
    <location>
        <begin position="412"/>
        <end position="451"/>
    </location>
</feature>
<evidence type="ECO:0000313" key="3">
    <source>
        <dbReference type="Proteomes" id="UP000674143"/>
    </source>
</evidence>
<dbReference type="EMBL" id="JAFHLR010000014">
    <property type="protein sequence ID" value="KAG5483783.1"/>
    <property type="molecule type" value="Genomic_DNA"/>
</dbReference>
<feature type="region of interest" description="Disordered" evidence="1">
    <location>
        <begin position="184"/>
        <end position="214"/>
    </location>
</feature>
<evidence type="ECO:0000313" key="2">
    <source>
        <dbReference type="EMBL" id="KAG5483783.1"/>
    </source>
</evidence>
<keyword evidence="3" id="KW-1185">Reference proteome</keyword>
<dbReference type="Proteomes" id="UP000674143">
    <property type="component" value="Unassembled WGS sequence"/>
</dbReference>
<sequence>MVSRWKRVDLLSLSSVTAARRRRQPQRSVPITQSFGFQASSTCTALDPRMGANGPTSSRPFEHTVAHTATTGASSPTDACAARHDSIDTTVGSVAPSAARVPPSAAAAATAIRVSISRLLCCSSLPWHCAVECFCKLAEGERRRRAASTTSRDTHCSQSGDCVMPLEAIVAVYGMLLRRQASQTTAGNAEHGNGSSLSTAEATATRPPSGDISPPCGVSVSPLAFLAYASQQHSALNPIAALLGADRGYDVDDAPEPPCSRGAHENAHGGVPPLPLLSVSTILHLGLLKELQIASAPPSSLAAAPAAGAARTTAQASLTLQWWAAVQTIHHMQCYGWAPDYLRALAETPPPAAAPSASATWVVGDCRGESAGRVCNALAQVQSAAHGMPYFTHLLCAVEDAWARHSERRCYLTSEQPPPPAGEAGGSQALPSNMRRQRTASPLAGGTPSREVSFFSDEASAAMARAIGATATRKRLKPATATSDAVHHEILSMSTKQLLAVTRDLVVFAWRAMEVRRRRTVGAAGAHGNHAAIPYGSALQGTTSGGPGGEPSAVDSVHCRQMGSSAVIVDEEQDALLRVVRTAARFSEFDDLNAWMKQLFAPDDRPVFSEISDSPPRSPVLSPQREEALLCLLTWAVRRAPSWSATCTLLSHTWPKLPCVSAAAGVTRTAMRCRRDDGVGSVPELLEAFFTSPHAPTGSTPSRVTSLAVFRPAITDACFWYRVIVCNDTTDAEVAHWKNIMFGSDTFLSSTGLPADKGTEAMVRRHDALTRAALLVVHRWLLPADALGVALQCLARSHARCAEQWAAVLERRYTDRKGDSANADHRCRKDGKAEVARARHPFPRQRSVIASVCSATAATPTEGAAGAVPAAVTRLMADQHRAYCGALLSTQEQLEWLDVTLRCTPSGSARQLVIKAALVARWHGGPDTVSVREGTSDGGVGDGERAMRARSAANQPISAAVADLATITNRWIAQAEVALEESSAAAALFNRGDDLLPSAALFADVGRLLADMSSALNSLPGGPSAVEMLFAEARAAVTAVGLSLERDVPPLRPSLLFSTQATAAEVVSAGLPAWQGDSVAAGPALSRSARAPERHSRKGVKRRLARLHSWLELLCTSPAALLVDEQCVVLWLYVLMRQVEEMHEYARENSANLSEPHRQTGKVTPQAENAVASCRAGASFGGGDAGGRECQWSLEAEEAAVRRVAQSLSSRLWSVLPTSSLLPPMLLNWLLTRGGERTWGDAVRTLRAAAEAGGGITAGHTERRFSLLVLPLDRVVSVEHAVRLLCTLQAVEERYAAAAATTEAAPLQRTPARYANPQERPRCRWISSVSAVAQLKAEPVSLATVRERRNRQPPDATTLAGMYRQIERVVLLEWYGRALAAVLLFFARQPQHTYLTYVKDASHHAALSLRRWQGVRRRAPDLLGPEGGGGRAKMAAATRSVGTEWASQATRPSLHPSSGPQGAECSRAFGVHGFVAATNHAEASLKRWRAWMDGTVAAAKAGQESLLPPAATLPANATVPKDASAVAASERVQSIDGLNSAATGAILDSASFCEVRQAVLHEGASPSVAAAPSAAGIRVPLHLLATFILQESRIRGKQSRLSVNCAASAVVREDSIVNARWQPKRRFPLAALRSPFSSSLSSVLYLDVLAREARRLVPRQDFRSTFTRRAETSAPASLSPPEGRTVSPELFVLFSQVLQLKQRDAVTLSGAAAAEEETIEEVAAAVLAERCAASATELCAAAGAADEARESASQRHASVEERLAGAEAQATEGMPRVAETQRPVEEAEADYTTLKKVEVREEVANCGAR</sequence>
<reference evidence="3" key="2">
    <citation type="journal article" date="2021" name="Sci. Data">
        <title>Chromosome-scale genome sequencing, assembly and annotation of six genomes from subfamily Leishmaniinae.</title>
        <authorList>
            <person name="Almutairi H."/>
            <person name="Urbaniak M.D."/>
            <person name="Bates M.D."/>
            <person name="Jariyapan N."/>
            <person name="Kwakye-Nuako G."/>
            <person name="Thomaz Soccol V."/>
            <person name="Al-Salem W.S."/>
            <person name="Dillon R.J."/>
            <person name="Bates P.A."/>
            <person name="Gatherer D."/>
        </authorList>
    </citation>
    <scope>NUCLEOTIDE SEQUENCE [LARGE SCALE GENOMIC DNA]</scope>
</reference>
<gene>
    <name evidence="2" type="ORF">LSCM4_04937</name>
</gene>
<name>A0A836HLY5_9TRYP</name>
<reference evidence="3" key="1">
    <citation type="journal article" date="2021" name="Microbiol. Resour. Announc.">
        <title>LGAAP: Leishmaniinae Genome Assembly and Annotation Pipeline.</title>
        <authorList>
            <person name="Almutairi H."/>
            <person name="Urbaniak M.D."/>
            <person name="Bates M.D."/>
            <person name="Jariyapan N."/>
            <person name="Kwakye-Nuako G."/>
            <person name="Thomaz-Soccol V."/>
            <person name="Al-Salem W.S."/>
            <person name="Dillon R.J."/>
            <person name="Bates P.A."/>
            <person name="Gatherer D."/>
        </authorList>
    </citation>
    <scope>NUCLEOTIDE SEQUENCE [LARGE SCALE GENOMIC DNA]</scope>
</reference>
<feature type="compositionally biased region" description="Basic and acidic residues" evidence="1">
    <location>
        <begin position="1750"/>
        <end position="1764"/>
    </location>
</feature>
<dbReference type="KEGG" id="loi:92360847"/>
<protein>
    <submittedName>
        <fullName evidence="2">Uncharacterized protein</fullName>
    </submittedName>
</protein>
<accession>A0A836HLY5</accession>
<evidence type="ECO:0000256" key="1">
    <source>
        <dbReference type="SAM" id="MobiDB-lite"/>
    </source>
</evidence>